<dbReference type="EMBL" id="BAAAHB010000014">
    <property type="protein sequence ID" value="GAA0456910.1"/>
    <property type="molecule type" value="Genomic_DNA"/>
</dbReference>
<evidence type="ECO:0000256" key="1">
    <source>
        <dbReference type="SAM" id="MobiDB-lite"/>
    </source>
</evidence>
<organism evidence="2 3">
    <name type="scientific">Streptomyces stramineus</name>
    <dbReference type="NCBI Taxonomy" id="173861"/>
    <lineage>
        <taxon>Bacteria</taxon>
        <taxon>Bacillati</taxon>
        <taxon>Actinomycetota</taxon>
        <taxon>Actinomycetes</taxon>
        <taxon>Kitasatosporales</taxon>
        <taxon>Streptomycetaceae</taxon>
        <taxon>Streptomyces</taxon>
    </lineage>
</organism>
<name>A0ABP3JKR4_9ACTN</name>
<evidence type="ECO:0000313" key="3">
    <source>
        <dbReference type="Proteomes" id="UP001499895"/>
    </source>
</evidence>
<feature type="region of interest" description="Disordered" evidence="1">
    <location>
        <begin position="82"/>
        <end position="102"/>
    </location>
</feature>
<feature type="region of interest" description="Disordered" evidence="1">
    <location>
        <begin position="1"/>
        <end position="57"/>
    </location>
</feature>
<reference evidence="3" key="1">
    <citation type="journal article" date="2019" name="Int. J. Syst. Evol. Microbiol.">
        <title>The Global Catalogue of Microorganisms (GCM) 10K type strain sequencing project: providing services to taxonomists for standard genome sequencing and annotation.</title>
        <authorList>
            <consortium name="The Broad Institute Genomics Platform"/>
            <consortium name="The Broad Institute Genome Sequencing Center for Infectious Disease"/>
            <person name="Wu L."/>
            <person name="Ma J."/>
        </authorList>
    </citation>
    <scope>NUCLEOTIDE SEQUENCE [LARGE SCALE GENOMIC DNA]</scope>
    <source>
        <strain evidence="3">JCM 10649</strain>
    </source>
</reference>
<protein>
    <recommendedName>
        <fullName evidence="4">DNA replication/recombination mediator RecO N-terminal domain-containing protein</fullName>
    </recommendedName>
</protein>
<comment type="caution">
    <text evidence="2">The sequence shown here is derived from an EMBL/GenBank/DDBJ whole genome shotgun (WGS) entry which is preliminary data.</text>
</comment>
<proteinExistence type="predicted"/>
<accession>A0ABP3JKR4</accession>
<evidence type="ECO:0008006" key="4">
    <source>
        <dbReference type="Google" id="ProtNLM"/>
    </source>
</evidence>
<dbReference type="Proteomes" id="UP001499895">
    <property type="component" value="Unassembled WGS sequence"/>
</dbReference>
<sequence length="102" mass="11143">MPHILPAVRGCPRTAAHPGPGRRARTGQWIHDSVPRRRHRAAHPGGGPDHAAGRPWGPVVSLFRDDGVVLRTRKLGEADRIMLFSPGGRPPYPRPETRGGRS</sequence>
<keyword evidence="3" id="KW-1185">Reference proteome</keyword>
<evidence type="ECO:0000313" key="2">
    <source>
        <dbReference type="EMBL" id="GAA0456910.1"/>
    </source>
</evidence>
<gene>
    <name evidence="2" type="ORF">GCM10009544_19430</name>
</gene>